<proteinExistence type="predicted"/>
<dbReference type="AlphaFoldDB" id="A0AAN5CS29"/>
<gene>
    <name evidence="1" type="ORF">PMAYCL1PPCAC_19956</name>
</gene>
<organism evidence="1 2">
    <name type="scientific">Pristionchus mayeri</name>
    <dbReference type="NCBI Taxonomy" id="1317129"/>
    <lineage>
        <taxon>Eukaryota</taxon>
        <taxon>Metazoa</taxon>
        <taxon>Ecdysozoa</taxon>
        <taxon>Nematoda</taxon>
        <taxon>Chromadorea</taxon>
        <taxon>Rhabditida</taxon>
        <taxon>Rhabditina</taxon>
        <taxon>Diplogasteromorpha</taxon>
        <taxon>Diplogasteroidea</taxon>
        <taxon>Neodiplogasteridae</taxon>
        <taxon>Pristionchus</taxon>
    </lineage>
</organism>
<accession>A0AAN5CS29</accession>
<dbReference type="EMBL" id="BTRK01000004">
    <property type="protein sequence ID" value="GMR49761.1"/>
    <property type="molecule type" value="Genomic_DNA"/>
</dbReference>
<keyword evidence="2" id="KW-1185">Reference proteome</keyword>
<evidence type="ECO:0000313" key="1">
    <source>
        <dbReference type="EMBL" id="GMR49761.1"/>
    </source>
</evidence>
<dbReference type="Proteomes" id="UP001328107">
    <property type="component" value="Unassembled WGS sequence"/>
</dbReference>
<name>A0AAN5CS29_9BILA</name>
<reference evidence="2" key="1">
    <citation type="submission" date="2022-10" db="EMBL/GenBank/DDBJ databases">
        <title>Genome assembly of Pristionchus species.</title>
        <authorList>
            <person name="Yoshida K."/>
            <person name="Sommer R.J."/>
        </authorList>
    </citation>
    <scope>NUCLEOTIDE SEQUENCE [LARGE SCALE GENOMIC DNA]</scope>
    <source>
        <strain evidence="2">RS5460</strain>
    </source>
</reference>
<sequence>SMPDVIAVVSKSTRLLISLHNEDCDFSMMKDRSTLLFETAGKDPISSIHLQLSTTGDEPKLIQSYKFPCHVGGRANSVRVDAFYPTVFEASDPIESVVFNYHSKPTSDDCTVYNLRVKLIFDGGLTLPVVAKINSVSVNIDSTTVPVSREV</sequence>
<feature type="non-terminal residue" evidence="1">
    <location>
        <position position="151"/>
    </location>
</feature>
<comment type="caution">
    <text evidence="1">The sequence shown here is derived from an EMBL/GenBank/DDBJ whole genome shotgun (WGS) entry which is preliminary data.</text>
</comment>
<feature type="non-terminal residue" evidence="1">
    <location>
        <position position="1"/>
    </location>
</feature>
<protein>
    <submittedName>
        <fullName evidence="1">Uncharacterized protein</fullName>
    </submittedName>
</protein>
<evidence type="ECO:0000313" key="2">
    <source>
        <dbReference type="Proteomes" id="UP001328107"/>
    </source>
</evidence>